<dbReference type="Pfam" id="PF09348">
    <property type="entry name" value="DUF1990"/>
    <property type="match status" value="2"/>
</dbReference>
<evidence type="ECO:0000313" key="2">
    <source>
        <dbReference type="EMBL" id="MDN4596254.1"/>
    </source>
</evidence>
<feature type="domain" description="DUF1990" evidence="1">
    <location>
        <begin position="111"/>
        <end position="214"/>
    </location>
</feature>
<dbReference type="PANTHER" id="PTHR34202:SF1">
    <property type="entry name" value="UPF0548 PROTEIN"/>
    <property type="match status" value="1"/>
</dbReference>
<comment type="caution">
    <text evidence="2">The sequence shown here is derived from an EMBL/GenBank/DDBJ whole genome shotgun (WGS) entry which is preliminary data.</text>
</comment>
<dbReference type="PANTHER" id="PTHR34202">
    <property type="entry name" value="UPF0548 PROTEIN"/>
    <property type="match status" value="1"/>
</dbReference>
<sequence length="221" mass="24559">MTEDEYMRRSTFTDQPVTYGAVGGTQAADLLYYPPKGYKPLERKVRLGSGDERFEAAATALMAWGVQKGSGILVTDVQEGTGVQYEGVEFGPDGTPVRMRANRTEEDVFADDGTPFVRNGMTAVLKIPFGPFKVSAPIRVVYVVDEPHRRGFAYGTLHGHPESGEELFLVEQRDDGTVWFVLRALSRPSNAFYRLTSPVLSMVQRRYTARYLRALHPASSA</sequence>
<evidence type="ECO:0000313" key="3">
    <source>
        <dbReference type="Proteomes" id="UP001174210"/>
    </source>
</evidence>
<name>A0ABT8ITV7_9MICO</name>
<dbReference type="InterPro" id="IPR018960">
    <property type="entry name" value="DUF1990"/>
</dbReference>
<dbReference type="PIRSF" id="PIRSF010260">
    <property type="entry name" value="UCP010260"/>
    <property type="match status" value="1"/>
</dbReference>
<keyword evidence="3" id="KW-1185">Reference proteome</keyword>
<dbReference type="Proteomes" id="UP001174210">
    <property type="component" value="Unassembled WGS sequence"/>
</dbReference>
<evidence type="ECO:0000259" key="1">
    <source>
        <dbReference type="Pfam" id="PF09348"/>
    </source>
</evidence>
<organism evidence="2 3">
    <name type="scientific">Leifsonia virtsii</name>
    <dbReference type="NCBI Taxonomy" id="3035915"/>
    <lineage>
        <taxon>Bacteria</taxon>
        <taxon>Bacillati</taxon>
        <taxon>Actinomycetota</taxon>
        <taxon>Actinomycetes</taxon>
        <taxon>Micrococcales</taxon>
        <taxon>Microbacteriaceae</taxon>
        <taxon>Leifsonia</taxon>
    </lineage>
</organism>
<proteinExistence type="predicted"/>
<reference evidence="2" key="1">
    <citation type="submission" date="2023-03" db="EMBL/GenBank/DDBJ databases">
        <title>MT1 and MT2 Draft Genomes of Novel Species.</title>
        <authorList>
            <person name="Venkateswaran K."/>
        </authorList>
    </citation>
    <scope>NUCLEOTIDE SEQUENCE</scope>
    <source>
        <strain evidence="2">F6_8S_P_1A</strain>
    </source>
</reference>
<protein>
    <submittedName>
        <fullName evidence="2">DUF1990 domain-containing protein</fullName>
    </submittedName>
</protein>
<gene>
    <name evidence="2" type="ORF">P5G59_03795</name>
</gene>
<dbReference type="InterPro" id="IPR014457">
    <property type="entry name" value="UCP010260"/>
</dbReference>
<feature type="domain" description="DUF1990" evidence="1">
    <location>
        <begin position="19"/>
        <end position="91"/>
    </location>
</feature>
<dbReference type="RefSeq" id="WP_301216144.1">
    <property type="nucleotide sequence ID" value="NZ_JAROCB010000001.1"/>
</dbReference>
<dbReference type="EMBL" id="JAROCB010000001">
    <property type="protein sequence ID" value="MDN4596254.1"/>
    <property type="molecule type" value="Genomic_DNA"/>
</dbReference>
<accession>A0ABT8ITV7</accession>